<sequence>MALPTPTADEYEQFTTNLPTKVTPSAFLQHLEVLVQLESRLNYRFLELEAKLRFLRLLTAGTETPVIDDNDLENAKEKLDLLNTQIESLKKQGKSIRRKIEKCIHHPDVKRCVEGKPVLEKEIEDIEKEIQEMNTYFNSLGLPSDLTFPSLSTMQAQCDELETEFSSLQKQLNDLQVEETELDEEIAQLEKTKYELGEKLKSLSDNVTTDIEVQEKYKQLTKMIALWEQF</sequence>
<name>A0A4T0X1E9_9ASCO</name>
<keyword evidence="1" id="KW-0175">Coiled coil</keyword>
<gene>
    <name evidence="2" type="ORF">CANINC_002559</name>
</gene>
<reference evidence="2 3" key="1">
    <citation type="journal article" date="2019" name="Front. Genet.">
        <title>Whole-Genome Sequencing of the Opportunistic Yeast Pathogen Candida inconspicua Uncovers Its Hybrid Origin.</title>
        <authorList>
            <person name="Mixao V."/>
            <person name="Hansen A.P."/>
            <person name="Saus E."/>
            <person name="Boekhout T."/>
            <person name="Lass-Florl C."/>
            <person name="Gabaldon T."/>
        </authorList>
    </citation>
    <scope>NUCLEOTIDE SEQUENCE [LARGE SCALE GENOMIC DNA]</scope>
    <source>
        <strain evidence="2 3">CBS 180</strain>
    </source>
</reference>
<accession>A0A4T0X1E9</accession>
<comment type="caution">
    <text evidence="2">The sequence shown here is derived from an EMBL/GenBank/DDBJ whole genome shotgun (WGS) entry which is preliminary data.</text>
</comment>
<proteinExistence type="predicted"/>
<evidence type="ECO:0000256" key="1">
    <source>
        <dbReference type="SAM" id="Coils"/>
    </source>
</evidence>
<evidence type="ECO:0000313" key="2">
    <source>
        <dbReference type="EMBL" id="TID28381.1"/>
    </source>
</evidence>
<feature type="coiled-coil region" evidence="1">
    <location>
        <begin position="72"/>
        <end position="206"/>
    </location>
</feature>
<dbReference type="AlphaFoldDB" id="A0A4T0X1E9"/>
<keyword evidence="3" id="KW-1185">Reference proteome</keyword>
<dbReference type="OrthoDB" id="3997806at2759"/>
<dbReference type="EMBL" id="SELW01000405">
    <property type="protein sequence ID" value="TID28381.1"/>
    <property type="molecule type" value="Genomic_DNA"/>
</dbReference>
<evidence type="ECO:0000313" key="3">
    <source>
        <dbReference type="Proteomes" id="UP000307173"/>
    </source>
</evidence>
<dbReference type="Proteomes" id="UP000307173">
    <property type="component" value="Unassembled WGS sequence"/>
</dbReference>
<organism evidence="2 3">
    <name type="scientific">Pichia inconspicua</name>
    <dbReference type="NCBI Taxonomy" id="52247"/>
    <lineage>
        <taxon>Eukaryota</taxon>
        <taxon>Fungi</taxon>
        <taxon>Dikarya</taxon>
        <taxon>Ascomycota</taxon>
        <taxon>Saccharomycotina</taxon>
        <taxon>Pichiomycetes</taxon>
        <taxon>Pichiales</taxon>
        <taxon>Pichiaceae</taxon>
        <taxon>Pichia</taxon>
    </lineage>
</organism>
<dbReference type="SUPFAM" id="SSF90257">
    <property type="entry name" value="Myosin rod fragments"/>
    <property type="match status" value="1"/>
</dbReference>
<protein>
    <submittedName>
        <fullName evidence="2">Uncharacterized protein</fullName>
    </submittedName>
</protein>